<feature type="transmembrane region" description="Helical" evidence="6">
    <location>
        <begin position="48"/>
        <end position="68"/>
    </location>
</feature>
<dbReference type="RefSeq" id="WP_181614038.1">
    <property type="nucleotide sequence ID" value="NZ_BAABAM010000009.1"/>
</dbReference>
<keyword evidence="9" id="KW-1185">Reference proteome</keyword>
<evidence type="ECO:0000256" key="3">
    <source>
        <dbReference type="ARBA" id="ARBA00022989"/>
    </source>
</evidence>
<organism evidence="8 9">
    <name type="scientific">Nonomuraea soli</name>
    <dbReference type="NCBI Taxonomy" id="1032476"/>
    <lineage>
        <taxon>Bacteria</taxon>
        <taxon>Bacillati</taxon>
        <taxon>Actinomycetota</taxon>
        <taxon>Actinomycetes</taxon>
        <taxon>Streptosporangiales</taxon>
        <taxon>Streptosporangiaceae</taxon>
        <taxon>Nonomuraea</taxon>
    </lineage>
</organism>
<evidence type="ECO:0000313" key="8">
    <source>
        <dbReference type="EMBL" id="MBA2895268.1"/>
    </source>
</evidence>
<keyword evidence="4 6" id="KW-0472">Membrane</keyword>
<evidence type="ECO:0000256" key="4">
    <source>
        <dbReference type="ARBA" id="ARBA00023136"/>
    </source>
</evidence>
<dbReference type="InterPro" id="IPR000412">
    <property type="entry name" value="ABC_2_transport"/>
</dbReference>
<feature type="transmembrane region" description="Helical" evidence="6">
    <location>
        <begin position="149"/>
        <end position="170"/>
    </location>
</feature>
<keyword evidence="3 6" id="KW-1133">Transmembrane helix</keyword>
<comment type="caution">
    <text evidence="8">The sequence shown here is derived from an EMBL/GenBank/DDBJ whole genome shotgun (WGS) entry which is preliminary data.</text>
</comment>
<evidence type="ECO:0000256" key="5">
    <source>
        <dbReference type="ARBA" id="ARBA00023251"/>
    </source>
</evidence>
<proteinExistence type="predicted"/>
<dbReference type="GO" id="GO:0140359">
    <property type="term" value="F:ABC-type transporter activity"/>
    <property type="evidence" value="ECO:0007669"/>
    <property type="project" value="InterPro"/>
</dbReference>
<dbReference type="AlphaFoldDB" id="A0A7W0HTL2"/>
<feature type="transmembrane region" description="Helical" evidence="6">
    <location>
        <begin position="20"/>
        <end position="36"/>
    </location>
</feature>
<dbReference type="PIRSF" id="PIRSF006648">
    <property type="entry name" value="DrrB"/>
    <property type="match status" value="1"/>
</dbReference>
<protein>
    <submittedName>
        <fullName evidence="8">ABC-type multidrug transport system permease subunit</fullName>
    </submittedName>
</protein>
<evidence type="ECO:0000256" key="6">
    <source>
        <dbReference type="SAM" id="Phobius"/>
    </source>
</evidence>
<dbReference type="GO" id="GO:0046677">
    <property type="term" value="P:response to antibiotic"/>
    <property type="evidence" value="ECO:0007669"/>
    <property type="project" value="UniProtKB-KW"/>
</dbReference>
<dbReference type="InterPro" id="IPR051784">
    <property type="entry name" value="Nod_factor_ABC_transporter"/>
</dbReference>
<dbReference type="EMBL" id="JACDUR010000007">
    <property type="protein sequence ID" value="MBA2895268.1"/>
    <property type="molecule type" value="Genomic_DNA"/>
</dbReference>
<dbReference type="GO" id="GO:0043190">
    <property type="term" value="C:ATP-binding cassette (ABC) transporter complex"/>
    <property type="evidence" value="ECO:0007669"/>
    <property type="project" value="InterPro"/>
</dbReference>
<accession>A0A7W0HTL2</accession>
<keyword evidence="5" id="KW-0046">Antibiotic resistance</keyword>
<keyword evidence="2 6" id="KW-0812">Transmembrane</keyword>
<dbReference type="Pfam" id="PF12698">
    <property type="entry name" value="ABC2_membrane_3"/>
    <property type="match status" value="1"/>
</dbReference>
<feature type="transmembrane region" description="Helical" evidence="6">
    <location>
        <begin position="95"/>
        <end position="115"/>
    </location>
</feature>
<sequence>MKIVWMGLAGLRRTLRVRSNVFYMVVMPLLLVYLLGRGSRLGVQASSLLLMFVFFMPLIIALALQQALRSGVVSRIRATPTSTAEIVLGEAFGQVLIALFQGLVIMIGSSLLFGARWGDPVPAAALLVLFVLTGAGAAMLIGSSFKGEGMVFGLAMVLGLGLPTLGGSLYPPLERMAEPLRTFAHLTPHAWGHKGFTAVLSGGNPWPPIGMLAVFAALLMTAGIWQFHRRVSR</sequence>
<feature type="domain" description="ABC-2 type transporter transmembrane" evidence="7">
    <location>
        <begin position="47"/>
        <end position="225"/>
    </location>
</feature>
<feature type="transmembrane region" description="Helical" evidence="6">
    <location>
        <begin position="209"/>
        <end position="227"/>
    </location>
</feature>
<gene>
    <name evidence="8" type="ORF">HNR30_006654</name>
</gene>
<evidence type="ECO:0000256" key="1">
    <source>
        <dbReference type="ARBA" id="ARBA00004141"/>
    </source>
</evidence>
<evidence type="ECO:0000256" key="2">
    <source>
        <dbReference type="ARBA" id="ARBA00022692"/>
    </source>
</evidence>
<evidence type="ECO:0000259" key="7">
    <source>
        <dbReference type="Pfam" id="PF12698"/>
    </source>
</evidence>
<name>A0A7W0HTL2_9ACTN</name>
<dbReference type="Proteomes" id="UP000530928">
    <property type="component" value="Unassembled WGS sequence"/>
</dbReference>
<reference evidence="8 9" key="1">
    <citation type="submission" date="2020-07" db="EMBL/GenBank/DDBJ databases">
        <title>Genomic Encyclopedia of Type Strains, Phase IV (KMG-IV): sequencing the most valuable type-strain genomes for metagenomic binning, comparative biology and taxonomic classification.</title>
        <authorList>
            <person name="Goeker M."/>
        </authorList>
    </citation>
    <scope>NUCLEOTIDE SEQUENCE [LARGE SCALE GENOMIC DNA]</scope>
    <source>
        <strain evidence="8 9">DSM 45533</strain>
    </source>
</reference>
<evidence type="ECO:0000313" key="9">
    <source>
        <dbReference type="Proteomes" id="UP000530928"/>
    </source>
</evidence>
<dbReference type="PANTHER" id="PTHR43229:SF6">
    <property type="entry name" value="ABC-TYPE MULTIDRUG TRANSPORT SYSTEM, PERMEASE COMPONENT"/>
    <property type="match status" value="1"/>
</dbReference>
<dbReference type="PANTHER" id="PTHR43229">
    <property type="entry name" value="NODULATION PROTEIN J"/>
    <property type="match status" value="1"/>
</dbReference>
<comment type="subcellular location">
    <subcellularLocation>
        <location evidence="1">Membrane</location>
        <topology evidence="1">Multi-pass membrane protein</topology>
    </subcellularLocation>
</comment>
<dbReference type="InterPro" id="IPR013525">
    <property type="entry name" value="ABC2_TM"/>
</dbReference>
<feature type="transmembrane region" description="Helical" evidence="6">
    <location>
        <begin position="121"/>
        <end position="142"/>
    </location>
</feature>